<dbReference type="VEuPathDB" id="CryptoDB:Vbra_3404"/>
<dbReference type="EMBL" id="CDMY01000855">
    <property type="protein sequence ID" value="CEM35468.1"/>
    <property type="molecule type" value="Genomic_DNA"/>
</dbReference>
<organism evidence="2 3">
    <name type="scientific">Vitrella brassicaformis (strain CCMP3155)</name>
    <dbReference type="NCBI Taxonomy" id="1169540"/>
    <lineage>
        <taxon>Eukaryota</taxon>
        <taxon>Sar</taxon>
        <taxon>Alveolata</taxon>
        <taxon>Colpodellida</taxon>
        <taxon>Vitrellaceae</taxon>
        <taxon>Vitrella</taxon>
    </lineage>
</organism>
<name>A0A0G4GWX4_VITBC</name>
<dbReference type="AlphaFoldDB" id="A0A0G4GWX4"/>
<evidence type="ECO:0000313" key="3">
    <source>
        <dbReference type="Proteomes" id="UP000041254"/>
    </source>
</evidence>
<feature type="region of interest" description="Disordered" evidence="1">
    <location>
        <begin position="1"/>
        <end position="37"/>
    </location>
</feature>
<protein>
    <submittedName>
        <fullName evidence="2">Uncharacterized protein</fullName>
    </submittedName>
</protein>
<gene>
    <name evidence="2" type="ORF">Vbra_3404</name>
</gene>
<keyword evidence="3" id="KW-1185">Reference proteome</keyword>
<feature type="compositionally biased region" description="Polar residues" evidence="1">
    <location>
        <begin position="1"/>
        <end position="11"/>
    </location>
</feature>
<dbReference type="Proteomes" id="UP000041254">
    <property type="component" value="Unassembled WGS sequence"/>
</dbReference>
<evidence type="ECO:0000256" key="1">
    <source>
        <dbReference type="SAM" id="MobiDB-lite"/>
    </source>
</evidence>
<accession>A0A0G4GWX4</accession>
<feature type="compositionally biased region" description="Basic and acidic residues" evidence="1">
    <location>
        <begin position="13"/>
        <end position="28"/>
    </location>
</feature>
<reference evidence="2 3" key="1">
    <citation type="submission" date="2014-11" db="EMBL/GenBank/DDBJ databases">
        <authorList>
            <person name="Zhu J."/>
            <person name="Qi W."/>
            <person name="Song R."/>
        </authorList>
    </citation>
    <scope>NUCLEOTIDE SEQUENCE [LARGE SCALE GENOMIC DNA]</scope>
</reference>
<proteinExistence type="predicted"/>
<evidence type="ECO:0000313" key="2">
    <source>
        <dbReference type="EMBL" id="CEM35468.1"/>
    </source>
</evidence>
<sequence>MKTDTSDTTCRPFSKDGRLRGHADEEPPSRPWNGFNLEQMDSAKNDDVRVYNRRLTTADIRDIAGLPQDTTPYYLAEER</sequence>
<dbReference type="InParanoid" id="A0A0G4GWX4"/>